<sequence>MARTTAESSGRPEDIQHWRKCVAILHKEILSAKRNCFNNFISKTDYRKDGKNVYNYVNNLLSNKIRSTREPLKFGSRVLTDGRDISNTFNSFYSSRQYLNTDRKTQQKSIRREHSHSAFYLNSGHDIFYKNNSMLKLIEAVKRFKSGKSLVPNNFNPEFPEALWQQRTLCTIRALQLQLKH</sequence>
<keyword evidence="2" id="KW-1185">Reference proteome</keyword>
<dbReference type="EMBL" id="BMAO01024408">
    <property type="protein sequence ID" value="GFQ95173.1"/>
    <property type="molecule type" value="Genomic_DNA"/>
</dbReference>
<gene>
    <name evidence="1" type="ORF">TNCT_189541</name>
</gene>
<comment type="caution">
    <text evidence="1">The sequence shown here is derived from an EMBL/GenBank/DDBJ whole genome shotgun (WGS) entry which is preliminary data.</text>
</comment>
<reference evidence="1" key="1">
    <citation type="submission" date="2020-07" db="EMBL/GenBank/DDBJ databases">
        <title>Multicomponent nature underlies the extraordinary mechanical properties of spider dragline silk.</title>
        <authorList>
            <person name="Kono N."/>
            <person name="Nakamura H."/>
            <person name="Mori M."/>
            <person name="Yoshida Y."/>
            <person name="Ohtoshi R."/>
            <person name="Malay A.D."/>
            <person name="Moran D.A.P."/>
            <person name="Tomita M."/>
            <person name="Numata K."/>
            <person name="Arakawa K."/>
        </authorList>
    </citation>
    <scope>NUCLEOTIDE SEQUENCE</scope>
</reference>
<evidence type="ECO:0000313" key="2">
    <source>
        <dbReference type="Proteomes" id="UP000887116"/>
    </source>
</evidence>
<protein>
    <submittedName>
        <fullName evidence="1">Uncharacterized protein</fullName>
    </submittedName>
</protein>
<dbReference type="Proteomes" id="UP000887116">
    <property type="component" value="Unassembled WGS sequence"/>
</dbReference>
<accession>A0A8X6H2Z8</accession>
<proteinExistence type="predicted"/>
<organism evidence="1 2">
    <name type="scientific">Trichonephila clavata</name>
    <name type="common">Joro spider</name>
    <name type="synonym">Nephila clavata</name>
    <dbReference type="NCBI Taxonomy" id="2740835"/>
    <lineage>
        <taxon>Eukaryota</taxon>
        <taxon>Metazoa</taxon>
        <taxon>Ecdysozoa</taxon>
        <taxon>Arthropoda</taxon>
        <taxon>Chelicerata</taxon>
        <taxon>Arachnida</taxon>
        <taxon>Araneae</taxon>
        <taxon>Araneomorphae</taxon>
        <taxon>Entelegynae</taxon>
        <taxon>Araneoidea</taxon>
        <taxon>Nephilidae</taxon>
        <taxon>Trichonephila</taxon>
    </lineage>
</organism>
<evidence type="ECO:0000313" key="1">
    <source>
        <dbReference type="EMBL" id="GFQ95173.1"/>
    </source>
</evidence>
<dbReference type="AlphaFoldDB" id="A0A8X6H2Z8"/>
<name>A0A8X6H2Z8_TRICU</name>